<dbReference type="GO" id="GO:0008146">
    <property type="term" value="F:sulfotransferase activity"/>
    <property type="evidence" value="ECO:0007669"/>
    <property type="project" value="TreeGrafter"/>
</dbReference>
<dbReference type="InterPro" id="IPR000594">
    <property type="entry name" value="ThiF_NAD_FAD-bd"/>
</dbReference>
<dbReference type="GO" id="GO:0005829">
    <property type="term" value="C:cytosol"/>
    <property type="evidence" value="ECO:0007669"/>
    <property type="project" value="TreeGrafter"/>
</dbReference>
<evidence type="ECO:0000256" key="1">
    <source>
        <dbReference type="ARBA" id="ARBA00009919"/>
    </source>
</evidence>
<dbReference type="GO" id="GO:0008641">
    <property type="term" value="F:ubiquitin-like modifier activating enzyme activity"/>
    <property type="evidence" value="ECO:0007669"/>
    <property type="project" value="InterPro"/>
</dbReference>
<evidence type="ECO:0000313" key="3">
    <source>
        <dbReference type="EMBL" id="TYP99927.1"/>
    </source>
</evidence>
<dbReference type="PROSITE" id="PS50206">
    <property type="entry name" value="RHODANESE_3"/>
    <property type="match status" value="1"/>
</dbReference>
<comment type="caution">
    <text evidence="3">The sequence shown here is derived from an EMBL/GenBank/DDBJ whole genome shotgun (WGS) entry which is preliminary data.</text>
</comment>
<dbReference type="Pfam" id="PF00899">
    <property type="entry name" value="ThiF"/>
    <property type="match status" value="1"/>
</dbReference>
<dbReference type="Proteomes" id="UP000323136">
    <property type="component" value="Unassembled WGS sequence"/>
</dbReference>
<dbReference type="Gene3D" id="3.40.50.720">
    <property type="entry name" value="NAD(P)-binding Rossmann-like Domain"/>
    <property type="match status" value="1"/>
</dbReference>
<name>A0A5S5DVH0_9FLAO</name>
<reference evidence="3 4" key="1">
    <citation type="submission" date="2019-07" db="EMBL/GenBank/DDBJ databases">
        <title>Genomic Encyclopedia of Type Strains, Phase IV (KMG-IV): sequencing the most valuable type-strain genomes for metagenomic binning, comparative biology and taxonomic classification.</title>
        <authorList>
            <person name="Goeker M."/>
        </authorList>
    </citation>
    <scope>NUCLEOTIDE SEQUENCE [LARGE SCALE GENOMIC DNA]</scope>
    <source>
        <strain evidence="3 4">DSM 18961</strain>
    </source>
</reference>
<keyword evidence="3" id="KW-0548">Nucleotidyltransferase</keyword>
<feature type="domain" description="Rhodanese" evidence="2">
    <location>
        <begin position="323"/>
        <end position="367"/>
    </location>
</feature>
<organism evidence="3 4">
    <name type="scientific">Tenacibaculum adriaticum</name>
    <dbReference type="NCBI Taxonomy" id="413713"/>
    <lineage>
        <taxon>Bacteria</taxon>
        <taxon>Pseudomonadati</taxon>
        <taxon>Bacteroidota</taxon>
        <taxon>Flavobacteriia</taxon>
        <taxon>Flavobacteriales</taxon>
        <taxon>Flavobacteriaceae</taxon>
        <taxon>Tenacibaculum</taxon>
    </lineage>
</organism>
<dbReference type="InterPro" id="IPR035985">
    <property type="entry name" value="Ubiquitin-activating_enz"/>
</dbReference>
<dbReference type="SUPFAM" id="SSF69572">
    <property type="entry name" value="Activating enzymes of the ubiquitin-like proteins"/>
    <property type="match status" value="1"/>
</dbReference>
<proteinExistence type="inferred from homology"/>
<gene>
    <name evidence="3" type="ORF">C7447_101535</name>
</gene>
<comment type="similarity">
    <text evidence="1">Belongs to the HesA/MoeB/ThiF family.</text>
</comment>
<accession>A0A5S5DVH0</accession>
<sequence length="368" mass="41183">MFAMTKTMKITKEQLFKRQITLSEIGEEGQQKLQNAKVLIVGCGGLGSPVAVYLASSGVGELHLVDFDMVDVTNLHRQVFYSLDDISKPKAEVLANFIKQRAPFTKVSYTNSPINKENVLKLISDYDIIVDGTDSLPTKYLLNDACVLTNKPLVYGSLYKFDGYLSVFNITLKGGTRSANLRDAFPTMATDIPNCEEAGTLNSIVGMIATQQVNEVLKLITKVGKPLANELLIYNSLQNSQLKMKLSPRTSKDEIQKLFETENYFATSCEVHNPDWLISSEELKSELLNENIEVISVLENLKLPFSNYKTIHFSDLPNSNFHPQKNKKYIMVCVKGITSYEATAMLKKQFPEAQIYSLENGISSYLSL</sequence>
<dbReference type="AlphaFoldDB" id="A0A5S5DVH0"/>
<keyword evidence="3" id="KW-0808">Transferase</keyword>
<dbReference type="Gene3D" id="3.40.250.10">
    <property type="entry name" value="Rhodanese-like domain"/>
    <property type="match status" value="1"/>
</dbReference>
<dbReference type="GO" id="GO:0004792">
    <property type="term" value="F:thiosulfate-cyanide sulfurtransferase activity"/>
    <property type="evidence" value="ECO:0007669"/>
    <property type="project" value="TreeGrafter"/>
</dbReference>
<dbReference type="GO" id="GO:0016779">
    <property type="term" value="F:nucleotidyltransferase activity"/>
    <property type="evidence" value="ECO:0007669"/>
    <property type="project" value="UniProtKB-KW"/>
</dbReference>
<dbReference type="InterPro" id="IPR001763">
    <property type="entry name" value="Rhodanese-like_dom"/>
</dbReference>
<protein>
    <submittedName>
        <fullName evidence="3">Adenylyltransferase/sulfurtransferase</fullName>
    </submittedName>
</protein>
<evidence type="ECO:0000313" key="4">
    <source>
        <dbReference type="Proteomes" id="UP000323136"/>
    </source>
</evidence>
<dbReference type="InterPro" id="IPR036873">
    <property type="entry name" value="Rhodanese-like_dom_sf"/>
</dbReference>
<dbReference type="CDD" id="cd00757">
    <property type="entry name" value="ThiF_MoeB_HesA_family"/>
    <property type="match status" value="1"/>
</dbReference>
<dbReference type="PANTHER" id="PTHR10953">
    <property type="entry name" value="UBIQUITIN-ACTIVATING ENZYME E1"/>
    <property type="match status" value="1"/>
</dbReference>
<dbReference type="InterPro" id="IPR045886">
    <property type="entry name" value="ThiF/MoeB/HesA"/>
</dbReference>
<dbReference type="PANTHER" id="PTHR10953:SF102">
    <property type="entry name" value="ADENYLYLTRANSFERASE AND SULFURTRANSFERASE MOCS3"/>
    <property type="match status" value="1"/>
</dbReference>
<keyword evidence="4" id="KW-1185">Reference proteome</keyword>
<evidence type="ECO:0000259" key="2">
    <source>
        <dbReference type="PROSITE" id="PS50206"/>
    </source>
</evidence>
<dbReference type="FunFam" id="3.40.50.720:FF:000080">
    <property type="entry name" value="Thiazole biosynthesis adenylyltransferase ThiF"/>
    <property type="match status" value="1"/>
</dbReference>
<dbReference type="EMBL" id="VNIA01000001">
    <property type="protein sequence ID" value="TYP99927.1"/>
    <property type="molecule type" value="Genomic_DNA"/>
</dbReference>